<organism evidence="1 2">
    <name type="scientific">Pluteus cervinus</name>
    <dbReference type="NCBI Taxonomy" id="181527"/>
    <lineage>
        <taxon>Eukaryota</taxon>
        <taxon>Fungi</taxon>
        <taxon>Dikarya</taxon>
        <taxon>Basidiomycota</taxon>
        <taxon>Agaricomycotina</taxon>
        <taxon>Agaricomycetes</taxon>
        <taxon>Agaricomycetidae</taxon>
        <taxon>Agaricales</taxon>
        <taxon>Pluteineae</taxon>
        <taxon>Pluteaceae</taxon>
        <taxon>Pluteus</taxon>
    </lineage>
</organism>
<protein>
    <submittedName>
        <fullName evidence="1">Uncharacterized protein</fullName>
    </submittedName>
</protein>
<dbReference type="EMBL" id="ML209163">
    <property type="protein sequence ID" value="TFK58870.1"/>
    <property type="molecule type" value="Genomic_DNA"/>
</dbReference>
<evidence type="ECO:0000313" key="1">
    <source>
        <dbReference type="EMBL" id="TFK58870.1"/>
    </source>
</evidence>
<proteinExistence type="predicted"/>
<keyword evidence="2" id="KW-1185">Reference proteome</keyword>
<dbReference type="Proteomes" id="UP000308600">
    <property type="component" value="Unassembled WGS sequence"/>
</dbReference>
<gene>
    <name evidence="1" type="ORF">BDN72DRAFT_781477</name>
</gene>
<name>A0ACD2ZZK4_9AGAR</name>
<evidence type="ECO:0000313" key="2">
    <source>
        <dbReference type="Proteomes" id="UP000308600"/>
    </source>
</evidence>
<accession>A0ACD2ZZK4</accession>
<sequence length="328" mass="37786">MPAIAQNPRDDWRYLKYSFRARDHPDLAEDIFEARGVRWSALNELPGWLPAESSPVDFMHCVMLCMIKHLNRNILYNYGMYNSSSRREDPIATIEDFFKSIIWPSSTGRLPPSMAHGAGSVKADQWRTQISVLPIALYLIWGKDGRMLEDLLTKNPNASDEAKDEIDSITMDRSYHPHYNAILEFTAAIRILASRSISPADVKRAFMILSHAIQTWAKMHCHLTPYFHLALHMESQFLRYGPAYGWWTYPYERNNGFLGRFNHNGHAGGEIEGTMMRGWWKATLIQQLVRISSSNMFSPNLKLRLGILRISLTRLMRTRSPSNSSDHI</sequence>
<reference evidence="1 2" key="1">
    <citation type="journal article" date="2019" name="Nat. Ecol. Evol.">
        <title>Megaphylogeny resolves global patterns of mushroom evolution.</title>
        <authorList>
            <person name="Varga T."/>
            <person name="Krizsan K."/>
            <person name="Foldi C."/>
            <person name="Dima B."/>
            <person name="Sanchez-Garcia M."/>
            <person name="Sanchez-Ramirez S."/>
            <person name="Szollosi G.J."/>
            <person name="Szarkandi J.G."/>
            <person name="Papp V."/>
            <person name="Albert L."/>
            <person name="Andreopoulos W."/>
            <person name="Angelini C."/>
            <person name="Antonin V."/>
            <person name="Barry K.W."/>
            <person name="Bougher N.L."/>
            <person name="Buchanan P."/>
            <person name="Buyck B."/>
            <person name="Bense V."/>
            <person name="Catcheside P."/>
            <person name="Chovatia M."/>
            <person name="Cooper J."/>
            <person name="Damon W."/>
            <person name="Desjardin D."/>
            <person name="Finy P."/>
            <person name="Geml J."/>
            <person name="Haridas S."/>
            <person name="Hughes K."/>
            <person name="Justo A."/>
            <person name="Karasinski D."/>
            <person name="Kautmanova I."/>
            <person name="Kiss B."/>
            <person name="Kocsube S."/>
            <person name="Kotiranta H."/>
            <person name="LaButti K.M."/>
            <person name="Lechner B.E."/>
            <person name="Liimatainen K."/>
            <person name="Lipzen A."/>
            <person name="Lukacs Z."/>
            <person name="Mihaltcheva S."/>
            <person name="Morgado L.N."/>
            <person name="Niskanen T."/>
            <person name="Noordeloos M.E."/>
            <person name="Ohm R.A."/>
            <person name="Ortiz-Santana B."/>
            <person name="Ovrebo C."/>
            <person name="Racz N."/>
            <person name="Riley R."/>
            <person name="Savchenko A."/>
            <person name="Shiryaev A."/>
            <person name="Soop K."/>
            <person name="Spirin V."/>
            <person name="Szebenyi C."/>
            <person name="Tomsovsky M."/>
            <person name="Tulloss R.E."/>
            <person name="Uehling J."/>
            <person name="Grigoriev I.V."/>
            <person name="Vagvolgyi C."/>
            <person name="Papp T."/>
            <person name="Martin F.M."/>
            <person name="Miettinen O."/>
            <person name="Hibbett D.S."/>
            <person name="Nagy L.G."/>
        </authorList>
    </citation>
    <scope>NUCLEOTIDE SEQUENCE [LARGE SCALE GENOMIC DNA]</scope>
    <source>
        <strain evidence="1 2">NL-1719</strain>
    </source>
</reference>